<accession>A0ABN8RPC7</accession>
<dbReference type="Proteomes" id="UP001159405">
    <property type="component" value="Unassembled WGS sequence"/>
</dbReference>
<name>A0ABN8RPC7_9CNID</name>
<sequence length="333" mass="37421">MEQNIGMWGALKDSACDLLNDVGGILAVAGKAIANGFLLCENLEGTIAEFNALRENIFDFQFELVDILARIVRSNLANKLAASIGKQQNDLFKAHELLGGFLMSQIFIQSQAWLYCDKIEYLNEGERVQVCLPDTGLFTNNDLDKLVAFTDHKTYISIERTVFIPSKPQSDEDTGFINIQKLAEEKTASFKLPRDIKWLYKFHWSLMGEPHAPYVENFQLFLPNKEHDKTGAAKVQTSTRIVVSADPDAGFKEYLISRSQKSGDNYKYVIYEADNEDSPPRTVVLEGPANDTRDPLKGYRRVELAVSSINDKSYITGIKNGDDCVLKITDEQT</sequence>
<gene>
    <name evidence="1" type="ORF">PLOB_00022585</name>
</gene>
<reference evidence="1 2" key="1">
    <citation type="submission" date="2022-05" db="EMBL/GenBank/DDBJ databases">
        <authorList>
            <consortium name="Genoscope - CEA"/>
            <person name="William W."/>
        </authorList>
    </citation>
    <scope>NUCLEOTIDE SEQUENCE [LARGE SCALE GENOMIC DNA]</scope>
</reference>
<organism evidence="1 2">
    <name type="scientific">Porites lobata</name>
    <dbReference type="NCBI Taxonomy" id="104759"/>
    <lineage>
        <taxon>Eukaryota</taxon>
        <taxon>Metazoa</taxon>
        <taxon>Cnidaria</taxon>
        <taxon>Anthozoa</taxon>
        <taxon>Hexacorallia</taxon>
        <taxon>Scleractinia</taxon>
        <taxon>Fungiina</taxon>
        <taxon>Poritidae</taxon>
        <taxon>Porites</taxon>
    </lineage>
</organism>
<dbReference type="EMBL" id="CALNXK010000266">
    <property type="protein sequence ID" value="CAH3179928.1"/>
    <property type="molecule type" value="Genomic_DNA"/>
</dbReference>
<protein>
    <submittedName>
        <fullName evidence="1">Uncharacterized protein</fullName>
    </submittedName>
</protein>
<evidence type="ECO:0000313" key="2">
    <source>
        <dbReference type="Proteomes" id="UP001159405"/>
    </source>
</evidence>
<keyword evidence="2" id="KW-1185">Reference proteome</keyword>
<evidence type="ECO:0000313" key="1">
    <source>
        <dbReference type="EMBL" id="CAH3179928.1"/>
    </source>
</evidence>
<comment type="caution">
    <text evidence="1">The sequence shown here is derived from an EMBL/GenBank/DDBJ whole genome shotgun (WGS) entry which is preliminary data.</text>
</comment>
<proteinExistence type="predicted"/>